<gene>
    <name evidence="2" type="ORF">DERF_014977</name>
</gene>
<reference evidence="2" key="2">
    <citation type="journal article" date="2022" name="Res Sq">
        <title>Comparative Genomics Reveals Insights into the Divergent Evolution of Astigmatic Mites and Household Pest Adaptations.</title>
        <authorList>
            <person name="Xiong Q."/>
            <person name="Wan A.T.-Y."/>
            <person name="Liu X.-Y."/>
            <person name="Fung C.S.-H."/>
            <person name="Xiao X."/>
            <person name="Malainual N."/>
            <person name="Hou J."/>
            <person name="Wang L."/>
            <person name="Wang M."/>
            <person name="Yang K."/>
            <person name="Cui Y."/>
            <person name="Leung E."/>
            <person name="Nong W."/>
            <person name="Shin S.-K."/>
            <person name="Au S."/>
            <person name="Jeong K.Y."/>
            <person name="Chew F.T."/>
            <person name="Hui J."/>
            <person name="Leung T.F."/>
            <person name="Tungtrongchitr A."/>
            <person name="Zhong N."/>
            <person name="Liu Z."/>
            <person name="Tsui S."/>
        </authorList>
    </citation>
    <scope>NUCLEOTIDE SEQUENCE</scope>
    <source>
        <strain evidence="2">Derf</strain>
        <tissue evidence="2">Whole organism</tissue>
    </source>
</reference>
<keyword evidence="1" id="KW-1133">Transmembrane helix</keyword>
<name>A0A922HKE5_DERFA</name>
<organism evidence="2 3">
    <name type="scientific">Dermatophagoides farinae</name>
    <name type="common">American house dust mite</name>
    <dbReference type="NCBI Taxonomy" id="6954"/>
    <lineage>
        <taxon>Eukaryota</taxon>
        <taxon>Metazoa</taxon>
        <taxon>Ecdysozoa</taxon>
        <taxon>Arthropoda</taxon>
        <taxon>Chelicerata</taxon>
        <taxon>Arachnida</taxon>
        <taxon>Acari</taxon>
        <taxon>Acariformes</taxon>
        <taxon>Sarcoptiformes</taxon>
        <taxon>Astigmata</taxon>
        <taxon>Psoroptidia</taxon>
        <taxon>Analgoidea</taxon>
        <taxon>Pyroglyphidae</taxon>
        <taxon>Dermatophagoidinae</taxon>
        <taxon>Dermatophagoides</taxon>
    </lineage>
</organism>
<proteinExistence type="predicted"/>
<dbReference type="Proteomes" id="UP000790347">
    <property type="component" value="Unassembled WGS sequence"/>
</dbReference>
<evidence type="ECO:0008006" key="4">
    <source>
        <dbReference type="Google" id="ProtNLM"/>
    </source>
</evidence>
<keyword evidence="1" id="KW-0812">Transmembrane</keyword>
<protein>
    <recommendedName>
        <fullName evidence="4">Transmembrane protein</fullName>
    </recommendedName>
</protein>
<dbReference type="AlphaFoldDB" id="A0A922HKE5"/>
<dbReference type="EMBL" id="ASGP02000008">
    <property type="protein sequence ID" value="KAH9494283.1"/>
    <property type="molecule type" value="Genomic_DNA"/>
</dbReference>
<accession>A0A922HKE5</accession>
<feature type="transmembrane region" description="Helical" evidence="1">
    <location>
        <begin position="66"/>
        <end position="90"/>
    </location>
</feature>
<comment type="caution">
    <text evidence="2">The sequence shown here is derived from an EMBL/GenBank/DDBJ whole genome shotgun (WGS) entry which is preliminary data.</text>
</comment>
<evidence type="ECO:0000313" key="3">
    <source>
        <dbReference type="Proteomes" id="UP000790347"/>
    </source>
</evidence>
<evidence type="ECO:0000313" key="2">
    <source>
        <dbReference type="EMBL" id="KAH9494283.1"/>
    </source>
</evidence>
<reference evidence="2" key="1">
    <citation type="submission" date="2013-05" db="EMBL/GenBank/DDBJ databases">
        <authorList>
            <person name="Yim A.K.Y."/>
            <person name="Chan T.F."/>
            <person name="Ji K.M."/>
            <person name="Liu X.Y."/>
            <person name="Zhou J.W."/>
            <person name="Li R.Q."/>
            <person name="Yang K.Y."/>
            <person name="Li J."/>
            <person name="Li M."/>
            <person name="Law P.T.W."/>
            <person name="Wu Y.L."/>
            <person name="Cai Z.L."/>
            <person name="Qin H."/>
            <person name="Bao Y."/>
            <person name="Leung R.K.K."/>
            <person name="Ng P.K.S."/>
            <person name="Zou J."/>
            <person name="Zhong X.J."/>
            <person name="Ran P.X."/>
            <person name="Zhong N.S."/>
            <person name="Liu Z.G."/>
            <person name="Tsui S.K.W."/>
        </authorList>
    </citation>
    <scope>NUCLEOTIDE SEQUENCE</scope>
    <source>
        <strain evidence="2">Derf</strain>
        <tissue evidence="2">Whole organism</tissue>
    </source>
</reference>
<evidence type="ECO:0000256" key="1">
    <source>
        <dbReference type="SAM" id="Phobius"/>
    </source>
</evidence>
<keyword evidence="1" id="KW-0472">Membrane</keyword>
<keyword evidence="3" id="KW-1185">Reference proteome</keyword>
<sequence>MIFQTIQLAMISDDDDDDDDSGFKQQNKTYNELIFCIYIYKSIFDFKLNFEFEFFFVGKFLKKNTLLCFIDQNIIIIIYLFLYIDLYIAIECNAKQEKNHGSKSMMMMMMIIMINQLKNLNPG</sequence>